<reference evidence="6 8" key="2">
    <citation type="journal article" date="2013" name="Nature">
        <title>Insights into bilaterian evolution from three spiralian genomes.</title>
        <authorList>
            <person name="Simakov O."/>
            <person name="Marletaz F."/>
            <person name="Cho S.J."/>
            <person name="Edsinger-Gonzales E."/>
            <person name="Havlak P."/>
            <person name="Hellsten U."/>
            <person name="Kuo D.H."/>
            <person name="Larsson T."/>
            <person name="Lv J."/>
            <person name="Arendt D."/>
            <person name="Savage R."/>
            <person name="Osoegawa K."/>
            <person name="de Jong P."/>
            <person name="Grimwood J."/>
            <person name="Chapman J.A."/>
            <person name="Shapiro H."/>
            <person name="Aerts A."/>
            <person name="Otillar R.P."/>
            <person name="Terry A.Y."/>
            <person name="Boore J.L."/>
            <person name="Grigoriev I.V."/>
            <person name="Lindberg D.R."/>
            <person name="Seaver E.C."/>
            <person name="Weisblat D.A."/>
            <person name="Putnam N.H."/>
            <person name="Rokhsar D.S."/>
        </authorList>
    </citation>
    <scope>NUCLEOTIDE SEQUENCE</scope>
    <source>
        <strain evidence="6 8">I ESC-2004</strain>
    </source>
</reference>
<sequence>MSSSADNTQRSGLECKKSGACKSSVQIKEPPVTETRGYSIVKIEEKHGPLHRAIPVMPLPLAIVCCLLNLFLPGVGTLISSFSVFCCGSTRMAKRGHAFGLNMASALLQMVTFFVIVGWIWSILWGMTFVQLTREYFPDSPLTLVDL</sequence>
<accession>R7THT8</accession>
<reference evidence="7" key="3">
    <citation type="submission" date="2015-06" db="UniProtKB">
        <authorList>
            <consortium name="EnsemblMetazoa"/>
        </authorList>
    </citation>
    <scope>IDENTIFICATION</scope>
</reference>
<dbReference type="EMBL" id="AMQN01013028">
    <property type="status" value="NOT_ANNOTATED_CDS"/>
    <property type="molecule type" value="Genomic_DNA"/>
</dbReference>
<keyword evidence="2 5" id="KW-0812">Transmembrane</keyword>
<protein>
    <recommendedName>
        <fullName evidence="9">Protein stum homolog</fullName>
    </recommendedName>
</protein>
<feature type="transmembrane region" description="Helical" evidence="5">
    <location>
        <begin position="59"/>
        <end position="87"/>
    </location>
</feature>
<evidence type="ECO:0000256" key="2">
    <source>
        <dbReference type="ARBA" id="ARBA00022692"/>
    </source>
</evidence>
<comment type="subcellular location">
    <subcellularLocation>
        <location evidence="1">Membrane</location>
        <topology evidence="1">Multi-pass membrane protein</topology>
    </subcellularLocation>
</comment>
<evidence type="ECO:0008006" key="9">
    <source>
        <dbReference type="Google" id="ProtNLM"/>
    </source>
</evidence>
<evidence type="ECO:0000313" key="6">
    <source>
        <dbReference type="EMBL" id="ELT93042.1"/>
    </source>
</evidence>
<keyword evidence="3 5" id="KW-1133">Transmembrane helix</keyword>
<dbReference type="HOGENOM" id="CLU_139845_0_0_1"/>
<dbReference type="EMBL" id="KB309911">
    <property type="protein sequence ID" value="ELT93042.1"/>
    <property type="molecule type" value="Genomic_DNA"/>
</dbReference>
<evidence type="ECO:0000313" key="8">
    <source>
        <dbReference type="Proteomes" id="UP000014760"/>
    </source>
</evidence>
<dbReference type="Pfam" id="PF15795">
    <property type="entry name" value="Spec3"/>
    <property type="match status" value="1"/>
</dbReference>
<dbReference type="InterPro" id="IPR026673">
    <property type="entry name" value="SPEC3/Stum"/>
</dbReference>
<dbReference type="OMA" id="ILWGMNF"/>
<dbReference type="AlphaFoldDB" id="R7THT8"/>
<evidence type="ECO:0000313" key="7">
    <source>
        <dbReference type="EnsemblMetazoa" id="CapteP105621"/>
    </source>
</evidence>
<dbReference type="GO" id="GO:0016020">
    <property type="term" value="C:membrane"/>
    <property type="evidence" value="ECO:0007669"/>
    <property type="project" value="UniProtKB-SubCell"/>
</dbReference>
<evidence type="ECO:0000256" key="3">
    <source>
        <dbReference type="ARBA" id="ARBA00022989"/>
    </source>
</evidence>
<name>R7THT8_CAPTE</name>
<proteinExistence type="predicted"/>
<dbReference type="EnsemblMetazoa" id="CapteT105621">
    <property type="protein sequence ID" value="CapteP105621"/>
    <property type="gene ID" value="CapteG105621"/>
</dbReference>
<gene>
    <name evidence="6" type="ORF">CAPTEDRAFT_105621</name>
</gene>
<evidence type="ECO:0000256" key="1">
    <source>
        <dbReference type="ARBA" id="ARBA00004141"/>
    </source>
</evidence>
<dbReference type="EMBL" id="AMQN01013027">
    <property type="status" value="NOT_ANNOTATED_CDS"/>
    <property type="molecule type" value="Genomic_DNA"/>
</dbReference>
<dbReference type="Proteomes" id="UP000014760">
    <property type="component" value="Unassembled WGS sequence"/>
</dbReference>
<evidence type="ECO:0000256" key="4">
    <source>
        <dbReference type="ARBA" id="ARBA00023136"/>
    </source>
</evidence>
<dbReference type="OrthoDB" id="361532at2759"/>
<dbReference type="PANTHER" id="PTHR21676">
    <property type="entry name" value="PROTEIN STUM"/>
    <property type="match status" value="1"/>
</dbReference>
<keyword evidence="8" id="KW-1185">Reference proteome</keyword>
<feature type="transmembrane region" description="Helical" evidence="5">
    <location>
        <begin position="99"/>
        <end position="124"/>
    </location>
</feature>
<evidence type="ECO:0000256" key="5">
    <source>
        <dbReference type="SAM" id="Phobius"/>
    </source>
</evidence>
<reference evidence="8" key="1">
    <citation type="submission" date="2012-12" db="EMBL/GenBank/DDBJ databases">
        <authorList>
            <person name="Hellsten U."/>
            <person name="Grimwood J."/>
            <person name="Chapman J.A."/>
            <person name="Shapiro H."/>
            <person name="Aerts A."/>
            <person name="Otillar R.P."/>
            <person name="Terry A.Y."/>
            <person name="Boore J.L."/>
            <person name="Simakov O."/>
            <person name="Marletaz F."/>
            <person name="Cho S.-J."/>
            <person name="Edsinger-Gonzales E."/>
            <person name="Havlak P."/>
            <person name="Kuo D.-H."/>
            <person name="Larsson T."/>
            <person name="Lv J."/>
            <person name="Arendt D."/>
            <person name="Savage R."/>
            <person name="Osoegawa K."/>
            <person name="de Jong P."/>
            <person name="Lindberg D.R."/>
            <person name="Seaver E.C."/>
            <person name="Weisblat D.A."/>
            <person name="Putnam N.H."/>
            <person name="Grigoriev I.V."/>
            <person name="Rokhsar D.S."/>
        </authorList>
    </citation>
    <scope>NUCLEOTIDE SEQUENCE</scope>
    <source>
        <strain evidence="8">I ESC-2004</strain>
    </source>
</reference>
<dbReference type="PANTHER" id="PTHR21676:SF1">
    <property type="entry name" value="PROTEIN STUM HOMOLOG"/>
    <property type="match status" value="1"/>
</dbReference>
<keyword evidence="4 5" id="KW-0472">Membrane</keyword>
<organism evidence="6">
    <name type="scientific">Capitella teleta</name>
    <name type="common">Polychaete worm</name>
    <dbReference type="NCBI Taxonomy" id="283909"/>
    <lineage>
        <taxon>Eukaryota</taxon>
        <taxon>Metazoa</taxon>
        <taxon>Spiralia</taxon>
        <taxon>Lophotrochozoa</taxon>
        <taxon>Annelida</taxon>
        <taxon>Polychaeta</taxon>
        <taxon>Sedentaria</taxon>
        <taxon>Scolecida</taxon>
        <taxon>Capitellidae</taxon>
        <taxon>Capitella</taxon>
    </lineage>
</organism>